<keyword evidence="4 5" id="KW-0472">Membrane</keyword>
<evidence type="ECO:0000256" key="3">
    <source>
        <dbReference type="ARBA" id="ARBA00022989"/>
    </source>
</evidence>
<dbReference type="InterPro" id="IPR007271">
    <property type="entry name" value="Nuc_sug_transpt"/>
</dbReference>
<evidence type="ECO:0000313" key="7">
    <source>
        <dbReference type="Proteomes" id="UP000051952"/>
    </source>
</evidence>
<dbReference type="VEuPathDB" id="TriTrypDB:BSAL_50010"/>
<protein>
    <submittedName>
        <fullName evidence="6">Nucleotide-sugar transporter, putative</fullName>
    </submittedName>
</protein>
<dbReference type="PANTHER" id="PTHR10231">
    <property type="entry name" value="NUCLEOTIDE-SUGAR TRANSMEMBRANE TRANSPORTER"/>
    <property type="match status" value="1"/>
</dbReference>
<evidence type="ECO:0000313" key="6">
    <source>
        <dbReference type="EMBL" id="CUE62613.1"/>
    </source>
</evidence>
<sequence length="397" mass="42707">MSSSPSKPSFGQQLYALVALTLVSTAIGFTMKYSQVAGTYKFSPASCVVMTECFKLVCSVLIAAKLLLQESQTEQVTFQVSLKQFVQKNFTSTVFMHELGLAVAYSVVNIVTYSIFQHAPASMFFLIKAASPVVTAVMLRILVNRAVSGTQWFSITMQCVGLLVTQYNACTGSAVVSALGYFLIFVNVAVSCFAGVWNEHIIKNYGTSVNAQNIILYSCGMFINFLAFLILPHTMLGLDRPYGFFEGYNWAVASVVVASGSIGLVITAVYKYADVVVKTFGLAGSTVTLFLLEKLGILPASSSGTPALIVFGGAIVVFYAAYLYIAPALEAEPVKAALMEEGERANAASEKRAAPLVHQNVVSAYLPRDYRISLLAMLAVASVLFGFFGQSCGDMQL</sequence>
<keyword evidence="3 5" id="KW-1133">Transmembrane helix</keyword>
<feature type="transmembrane region" description="Helical" evidence="5">
    <location>
        <begin position="42"/>
        <end position="64"/>
    </location>
</feature>
<feature type="transmembrane region" description="Helical" evidence="5">
    <location>
        <begin position="179"/>
        <end position="202"/>
    </location>
</feature>
<dbReference type="Proteomes" id="UP000051952">
    <property type="component" value="Unassembled WGS sequence"/>
</dbReference>
<dbReference type="Pfam" id="PF04142">
    <property type="entry name" value="Nuc_sug_transp"/>
    <property type="match status" value="1"/>
</dbReference>
<evidence type="ECO:0000256" key="2">
    <source>
        <dbReference type="ARBA" id="ARBA00022692"/>
    </source>
</evidence>
<name>A0A0S4IH98_BODSA</name>
<keyword evidence="6" id="KW-0762">Sugar transport</keyword>
<dbReference type="EMBL" id="CYKH01000033">
    <property type="protein sequence ID" value="CUE62613.1"/>
    <property type="molecule type" value="Genomic_DNA"/>
</dbReference>
<feature type="transmembrane region" description="Helical" evidence="5">
    <location>
        <begin position="248"/>
        <end position="269"/>
    </location>
</feature>
<evidence type="ECO:0000256" key="5">
    <source>
        <dbReference type="SAM" id="Phobius"/>
    </source>
</evidence>
<feature type="transmembrane region" description="Helical" evidence="5">
    <location>
        <begin position="12"/>
        <end position="30"/>
    </location>
</feature>
<dbReference type="AlphaFoldDB" id="A0A0S4IH98"/>
<keyword evidence="2 5" id="KW-0812">Transmembrane</keyword>
<feature type="transmembrane region" description="Helical" evidence="5">
    <location>
        <begin position="370"/>
        <end position="388"/>
    </location>
</feature>
<gene>
    <name evidence="6" type="ORF">BSAL_50010</name>
</gene>
<proteinExistence type="predicted"/>
<evidence type="ECO:0000256" key="1">
    <source>
        <dbReference type="ARBA" id="ARBA00004141"/>
    </source>
</evidence>
<feature type="transmembrane region" description="Helical" evidence="5">
    <location>
        <begin position="304"/>
        <end position="325"/>
    </location>
</feature>
<feature type="transmembrane region" description="Helical" evidence="5">
    <location>
        <begin position="275"/>
        <end position="292"/>
    </location>
</feature>
<feature type="transmembrane region" description="Helical" evidence="5">
    <location>
        <begin position="214"/>
        <end position="236"/>
    </location>
</feature>
<dbReference type="GO" id="GO:0015165">
    <property type="term" value="F:pyrimidine nucleotide-sugar transmembrane transporter activity"/>
    <property type="evidence" value="ECO:0007669"/>
    <property type="project" value="InterPro"/>
</dbReference>
<comment type="subcellular location">
    <subcellularLocation>
        <location evidence="1">Membrane</location>
        <topology evidence="1">Multi-pass membrane protein</topology>
    </subcellularLocation>
</comment>
<dbReference type="OrthoDB" id="408493at2759"/>
<reference evidence="7" key="1">
    <citation type="submission" date="2015-09" db="EMBL/GenBank/DDBJ databases">
        <authorList>
            <consortium name="Pathogen Informatics"/>
        </authorList>
    </citation>
    <scope>NUCLEOTIDE SEQUENCE [LARGE SCALE GENOMIC DNA]</scope>
    <source>
        <strain evidence="7">Lake Konstanz</strain>
    </source>
</reference>
<keyword evidence="7" id="KW-1185">Reference proteome</keyword>
<accession>A0A0S4IH98</accession>
<organism evidence="6 7">
    <name type="scientific">Bodo saltans</name>
    <name type="common">Flagellated protozoan</name>
    <dbReference type="NCBI Taxonomy" id="75058"/>
    <lineage>
        <taxon>Eukaryota</taxon>
        <taxon>Discoba</taxon>
        <taxon>Euglenozoa</taxon>
        <taxon>Kinetoplastea</taxon>
        <taxon>Metakinetoplastina</taxon>
        <taxon>Eubodonida</taxon>
        <taxon>Bodonidae</taxon>
        <taxon>Bodo</taxon>
    </lineage>
</organism>
<keyword evidence="6" id="KW-0813">Transport</keyword>
<evidence type="ECO:0000256" key="4">
    <source>
        <dbReference type="ARBA" id="ARBA00023136"/>
    </source>
</evidence>
<dbReference type="GO" id="GO:0000139">
    <property type="term" value="C:Golgi membrane"/>
    <property type="evidence" value="ECO:0007669"/>
    <property type="project" value="InterPro"/>
</dbReference>
<feature type="transmembrane region" description="Helical" evidence="5">
    <location>
        <begin position="99"/>
        <end position="116"/>
    </location>
</feature>
<feature type="transmembrane region" description="Helical" evidence="5">
    <location>
        <begin position="123"/>
        <end position="143"/>
    </location>
</feature>
<dbReference type="OMA" id="WNGAPRE"/>